<evidence type="ECO:0000256" key="6">
    <source>
        <dbReference type="SAM" id="MobiDB-lite"/>
    </source>
</evidence>
<keyword evidence="9" id="KW-1185">Reference proteome</keyword>
<dbReference type="SUPFAM" id="SSF75689">
    <property type="entry name" value="Zinc-binding domain of translation initiation factor 2 beta"/>
    <property type="match status" value="1"/>
</dbReference>
<dbReference type="InterPro" id="IPR045196">
    <property type="entry name" value="IF2/IF5"/>
</dbReference>
<dbReference type="FunFam" id="1.25.40.180:FF:000031">
    <property type="entry name" value="Eukaryotic translation initiation factor 5"/>
    <property type="match status" value="1"/>
</dbReference>
<reference evidence="8 9" key="1">
    <citation type="submission" date="2019-01" db="EMBL/GenBank/DDBJ databases">
        <title>Intercellular communication is required for trap formation in the nematode-trapping fungus Duddingtonia flagrans.</title>
        <authorList>
            <person name="Youssar L."/>
            <person name="Wernet V."/>
            <person name="Hensel N."/>
            <person name="Hildebrandt H.-G."/>
            <person name="Fischer R."/>
        </authorList>
    </citation>
    <scope>NUCLEOTIDE SEQUENCE [LARGE SCALE GENOMIC DNA]</scope>
    <source>
        <strain evidence="8 9">CBS H-5679</strain>
    </source>
</reference>
<dbReference type="InterPro" id="IPR002735">
    <property type="entry name" value="Transl_init_fac_IF2/IF5_dom"/>
</dbReference>
<dbReference type="AlphaFoldDB" id="A0A437A3H1"/>
<name>A0A437A3H1_ARTFL</name>
<dbReference type="GO" id="GO:0071074">
    <property type="term" value="F:eukaryotic initiation factor eIF2 binding"/>
    <property type="evidence" value="ECO:0007669"/>
    <property type="project" value="TreeGrafter"/>
</dbReference>
<feature type="region of interest" description="Disordered" evidence="6">
    <location>
        <begin position="140"/>
        <end position="197"/>
    </location>
</feature>
<keyword evidence="4" id="KW-0648">Protein biosynthesis</keyword>
<evidence type="ECO:0000259" key="7">
    <source>
        <dbReference type="PROSITE" id="PS51363"/>
    </source>
</evidence>
<dbReference type="STRING" id="97331.A0A437A3H1"/>
<dbReference type="GO" id="GO:0005829">
    <property type="term" value="C:cytosol"/>
    <property type="evidence" value="ECO:0007669"/>
    <property type="project" value="TreeGrafter"/>
</dbReference>
<dbReference type="InterPro" id="IPR016190">
    <property type="entry name" value="Transl_init_fac_IF2/IF5_Zn-bd"/>
</dbReference>
<dbReference type="Gene3D" id="2.20.25.350">
    <property type="match status" value="1"/>
</dbReference>
<evidence type="ECO:0000256" key="5">
    <source>
        <dbReference type="ARBA" id="ARBA00023134"/>
    </source>
</evidence>
<dbReference type="InterPro" id="IPR016024">
    <property type="entry name" value="ARM-type_fold"/>
</dbReference>
<dbReference type="SUPFAM" id="SSF100966">
    <property type="entry name" value="Translation initiation factor 2 beta, aIF2beta, N-terminal domain"/>
    <property type="match status" value="1"/>
</dbReference>
<dbReference type="GO" id="GO:0005525">
    <property type="term" value="F:GTP binding"/>
    <property type="evidence" value="ECO:0007669"/>
    <property type="project" value="UniProtKB-KW"/>
</dbReference>
<dbReference type="SUPFAM" id="SSF48371">
    <property type="entry name" value="ARM repeat"/>
    <property type="match status" value="1"/>
</dbReference>
<dbReference type="VEuPathDB" id="FungiDB:DFL_004010"/>
<dbReference type="SMART" id="SM00515">
    <property type="entry name" value="eIF5C"/>
    <property type="match status" value="1"/>
</dbReference>
<dbReference type="InterPro" id="IPR016189">
    <property type="entry name" value="Transl_init_fac_IF2/IF5_N"/>
</dbReference>
<dbReference type="Proteomes" id="UP000283090">
    <property type="component" value="Unassembled WGS sequence"/>
</dbReference>
<evidence type="ECO:0000313" key="9">
    <source>
        <dbReference type="Proteomes" id="UP000283090"/>
    </source>
</evidence>
<evidence type="ECO:0000256" key="4">
    <source>
        <dbReference type="ARBA" id="ARBA00022917"/>
    </source>
</evidence>
<evidence type="ECO:0000256" key="3">
    <source>
        <dbReference type="ARBA" id="ARBA00022741"/>
    </source>
</evidence>
<dbReference type="FunFam" id="3.30.30.170:FF:000002">
    <property type="entry name" value="Eukaryotic translation initiation factor 5"/>
    <property type="match status" value="1"/>
</dbReference>
<dbReference type="GO" id="GO:0005092">
    <property type="term" value="F:GDP-dissociation inhibitor activity"/>
    <property type="evidence" value="ECO:0007669"/>
    <property type="project" value="TreeGrafter"/>
</dbReference>
<keyword evidence="2" id="KW-0396">Initiation factor</keyword>
<dbReference type="PROSITE" id="PS51363">
    <property type="entry name" value="W2"/>
    <property type="match status" value="1"/>
</dbReference>
<dbReference type="PANTHER" id="PTHR23001">
    <property type="entry name" value="EUKARYOTIC TRANSLATION INITIATION FACTOR"/>
    <property type="match status" value="1"/>
</dbReference>
<dbReference type="RefSeq" id="XP_067491243.1">
    <property type="nucleotide sequence ID" value="XM_067633035.1"/>
</dbReference>
<organism evidence="8 9">
    <name type="scientific">Arthrobotrys flagrans</name>
    <name type="common">Nematode-trapping fungus</name>
    <name type="synonym">Trichothecium flagrans</name>
    <dbReference type="NCBI Taxonomy" id="97331"/>
    <lineage>
        <taxon>Eukaryota</taxon>
        <taxon>Fungi</taxon>
        <taxon>Dikarya</taxon>
        <taxon>Ascomycota</taxon>
        <taxon>Pezizomycotina</taxon>
        <taxon>Orbiliomycetes</taxon>
        <taxon>Orbiliales</taxon>
        <taxon>Orbiliaceae</taxon>
        <taxon>Arthrobotrys</taxon>
    </lineage>
</organism>
<accession>A0A437A3H1</accession>
<evidence type="ECO:0000256" key="2">
    <source>
        <dbReference type="ARBA" id="ARBA00022540"/>
    </source>
</evidence>
<proteinExistence type="inferred from homology"/>
<comment type="similarity">
    <text evidence="1">Belongs to the eIF-2-beta/eIF-5 family.</text>
</comment>
<dbReference type="OrthoDB" id="10250831at2759"/>
<sequence>MATVNIRRDVTDPFYRYKMEKLQSKIEGKGNGIKSVIVNLPSVANSLARPPVYVVKYFGFELGAQTNAGDHERWIINGAHEATKLQELLDGFITKFVLCKQCLNPETDLSISKDQNIIRNCKACGQRTLVDPRLKLSGYILKNPPQKDKKEKKDKKERNDKREKRKAKANGEEIKEGSNSEEEAGKNGNGHVVPTSNLDQYNAEAGSDDEFTRGITDAAKDISAGDGVDAFTIDTSEKAMKERQKNELTSAVEKLTMGGNDDDEEEDGGSGPYDQFATWFDDQAKLLGGVAKVDDIEIYKKLSELGLDRKHKTLQVLAQTLFDENVAKQIGPRAGLLKKLVASDRHEKAFLGGIERLVGKQYPKLISTMPNILLPIYDKEIISEDAILKWGAKANKRYVDTATSKKVKAAAEPFLTWLQEADEDESDEEEEEDDE</sequence>
<dbReference type="Gene3D" id="1.25.40.180">
    <property type="match status" value="1"/>
</dbReference>
<feature type="region of interest" description="Disordered" evidence="6">
    <location>
        <begin position="241"/>
        <end position="272"/>
    </location>
</feature>
<evidence type="ECO:0000313" key="8">
    <source>
        <dbReference type="EMBL" id="RVD85699.1"/>
    </source>
</evidence>
<dbReference type="GO" id="GO:0003743">
    <property type="term" value="F:translation initiation factor activity"/>
    <property type="evidence" value="ECO:0007669"/>
    <property type="project" value="UniProtKB-KW"/>
</dbReference>
<dbReference type="GO" id="GO:0001732">
    <property type="term" value="P:formation of cytoplasmic translation initiation complex"/>
    <property type="evidence" value="ECO:0007669"/>
    <property type="project" value="TreeGrafter"/>
</dbReference>
<dbReference type="InterPro" id="IPR003307">
    <property type="entry name" value="W2_domain"/>
</dbReference>
<dbReference type="Pfam" id="PF01873">
    <property type="entry name" value="eIF-5_eIF-2B"/>
    <property type="match status" value="1"/>
</dbReference>
<gene>
    <name evidence="8" type="ORF">DFL_004010</name>
</gene>
<dbReference type="FunFam" id="2.20.25.350:FF:000001">
    <property type="entry name" value="Eukaryotic translation initiation factor 5"/>
    <property type="match status" value="1"/>
</dbReference>
<dbReference type="Gene3D" id="3.30.30.170">
    <property type="match status" value="1"/>
</dbReference>
<comment type="caution">
    <text evidence="8">The sequence shown here is derived from an EMBL/GenBank/DDBJ whole genome shotgun (WGS) entry which is preliminary data.</text>
</comment>
<feature type="domain" description="W2" evidence="7">
    <location>
        <begin position="266"/>
        <end position="428"/>
    </location>
</feature>
<dbReference type="Pfam" id="PF02020">
    <property type="entry name" value="W2"/>
    <property type="match status" value="1"/>
</dbReference>
<feature type="compositionally biased region" description="Basic and acidic residues" evidence="6">
    <location>
        <begin position="145"/>
        <end position="162"/>
    </location>
</feature>
<keyword evidence="5" id="KW-0342">GTP-binding</keyword>
<dbReference type="GeneID" id="93586321"/>
<feature type="compositionally biased region" description="Basic and acidic residues" evidence="6">
    <location>
        <begin position="169"/>
        <end position="178"/>
    </location>
</feature>
<dbReference type="EMBL" id="SAEB01000006">
    <property type="protein sequence ID" value="RVD85699.1"/>
    <property type="molecule type" value="Genomic_DNA"/>
</dbReference>
<dbReference type="PANTHER" id="PTHR23001:SF7">
    <property type="entry name" value="EUKARYOTIC TRANSLATION INITIATION FACTOR 5"/>
    <property type="match status" value="1"/>
</dbReference>
<keyword evidence="3" id="KW-0547">Nucleotide-binding</keyword>
<dbReference type="SMART" id="SM00653">
    <property type="entry name" value="eIF2B_5"/>
    <property type="match status" value="1"/>
</dbReference>
<evidence type="ECO:0000256" key="1">
    <source>
        <dbReference type="ARBA" id="ARBA00010397"/>
    </source>
</evidence>
<protein>
    <recommendedName>
        <fullName evidence="7">W2 domain-containing protein</fullName>
    </recommendedName>
</protein>
<dbReference type="CDD" id="cd11561">
    <property type="entry name" value="W2_eIF5"/>
    <property type="match status" value="1"/>
</dbReference>